<protein>
    <submittedName>
        <fullName evidence="2">DUF599 family protein</fullName>
    </submittedName>
</protein>
<dbReference type="InterPro" id="IPR006747">
    <property type="entry name" value="DUF599"/>
</dbReference>
<reference evidence="2 3" key="1">
    <citation type="submission" date="2024-01" db="EMBL/GenBank/DDBJ databases">
        <title>Multi-omics insights into the function and evolution of sodium benzoate biodegradation pathways in Benzoatithermus flavus gen. nov., sp. nov. from hot spring.</title>
        <authorList>
            <person name="Hu C.-J."/>
            <person name="Li W.-J."/>
        </authorList>
    </citation>
    <scope>NUCLEOTIDE SEQUENCE [LARGE SCALE GENOMIC DNA]</scope>
    <source>
        <strain evidence="2 3">SYSU G07066</strain>
    </source>
</reference>
<feature type="transmembrane region" description="Helical" evidence="1">
    <location>
        <begin position="114"/>
        <end position="133"/>
    </location>
</feature>
<dbReference type="PANTHER" id="PTHR31881:SF6">
    <property type="entry name" value="OS09G0494600 PROTEIN"/>
    <property type="match status" value="1"/>
</dbReference>
<dbReference type="Pfam" id="PF04654">
    <property type="entry name" value="DUF599"/>
    <property type="match status" value="1"/>
</dbReference>
<keyword evidence="1" id="KW-0472">Membrane</keyword>
<evidence type="ECO:0000256" key="1">
    <source>
        <dbReference type="SAM" id="Phobius"/>
    </source>
</evidence>
<keyword evidence="3" id="KW-1185">Reference proteome</keyword>
<sequence>MQELLATIGWADLLAPIFFVLCWAGYAAVADGTPGSRSSLMSRMHEYRRLWMRRMLTRENRIPDLQVLLVLTQSNAFFASSAVLIVGGCLAILGAREQAMQVLADFPFVAHTPLVVWELKVLLLVVVFVYAFFKFTWSLRQFNYVAILIGGAPPPARAASTESLTYAESAAAVASRAAEHFNKAMRTFYFGLAALSWFLQPFLFMVLTALVVLVAYRREFKSHTLTAVGRVGEAVPGAPELSPRP</sequence>
<evidence type="ECO:0000313" key="3">
    <source>
        <dbReference type="Proteomes" id="UP001375743"/>
    </source>
</evidence>
<dbReference type="Proteomes" id="UP001375743">
    <property type="component" value="Unassembled WGS sequence"/>
</dbReference>
<feature type="transmembrane region" description="Helical" evidence="1">
    <location>
        <begin position="76"/>
        <end position="93"/>
    </location>
</feature>
<accession>A0ABU8XLQ9</accession>
<proteinExistence type="predicted"/>
<name>A0ABU8XLQ9_9PROT</name>
<evidence type="ECO:0000313" key="2">
    <source>
        <dbReference type="EMBL" id="MEK0082135.1"/>
    </source>
</evidence>
<dbReference type="EMBL" id="JBBLZC010000002">
    <property type="protein sequence ID" value="MEK0082135.1"/>
    <property type="molecule type" value="Genomic_DNA"/>
</dbReference>
<feature type="transmembrane region" description="Helical" evidence="1">
    <location>
        <begin position="188"/>
        <end position="216"/>
    </location>
</feature>
<keyword evidence="1" id="KW-0812">Transmembrane</keyword>
<dbReference type="PANTHER" id="PTHR31881">
    <property type="match status" value="1"/>
</dbReference>
<comment type="caution">
    <text evidence="2">The sequence shown here is derived from an EMBL/GenBank/DDBJ whole genome shotgun (WGS) entry which is preliminary data.</text>
</comment>
<gene>
    <name evidence="2" type="ORF">U1T56_03150</name>
</gene>
<dbReference type="RefSeq" id="WP_418157985.1">
    <property type="nucleotide sequence ID" value="NZ_JBBLZC010000002.1"/>
</dbReference>
<organism evidence="2 3">
    <name type="scientific">Benzoatithermus flavus</name>
    <dbReference type="NCBI Taxonomy" id="3108223"/>
    <lineage>
        <taxon>Bacteria</taxon>
        <taxon>Pseudomonadati</taxon>
        <taxon>Pseudomonadota</taxon>
        <taxon>Alphaproteobacteria</taxon>
        <taxon>Geminicoccales</taxon>
        <taxon>Geminicoccaceae</taxon>
        <taxon>Benzoatithermus</taxon>
    </lineage>
</organism>
<keyword evidence="1" id="KW-1133">Transmembrane helix</keyword>